<dbReference type="RefSeq" id="WP_133906722.1">
    <property type="nucleotide sequence ID" value="NZ_SOCP01000014.1"/>
</dbReference>
<dbReference type="Proteomes" id="UP000294927">
    <property type="component" value="Unassembled WGS sequence"/>
</dbReference>
<gene>
    <name evidence="2" type="ORF">CLV71_114207</name>
</gene>
<feature type="chain" id="PRO_5039318964" description="Lipoprotein" evidence="1">
    <location>
        <begin position="17"/>
        <end position="300"/>
    </location>
</feature>
<keyword evidence="3" id="KW-1185">Reference proteome</keyword>
<dbReference type="OrthoDB" id="3688255at2"/>
<evidence type="ECO:0008006" key="4">
    <source>
        <dbReference type="Google" id="ProtNLM"/>
    </source>
</evidence>
<comment type="caution">
    <text evidence="2">The sequence shown here is derived from an EMBL/GenBank/DDBJ whole genome shotgun (WGS) entry which is preliminary data.</text>
</comment>
<dbReference type="PROSITE" id="PS51257">
    <property type="entry name" value="PROKAR_LIPOPROTEIN"/>
    <property type="match status" value="1"/>
</dbReference>
<evidence type="ECO:0000313" key="2">
    <source>
        <dbReference type="EMBL" id="TDV44297.1"/>
    </source>
</evidence>
<feature type="signal peptide" evidence="1">
    <location>
        <begin position="1"/>
        <end position="16"/>
    </location>
</feature>
<proteinExistence type="predicted"/>
<dbReference type="EMBL" id="SOCP01000014">
    <property type="protein sequence ID" value="TDV44297.1"/>
    <property type="molecule type" value="Genomic_DNA"/>
</dbReference>
<sequence length="300" mass="31652">MLKPAVILLCAGLVLAGCSNDDAGDESGLLSALGQVRATPETRKAVEYGEPAAVRALLAEDRDRYQLLQGFGYGTIASYAIVVGETLSLHLDEFDSAISVGQPPKQATVLWGKYDVAAVDGKLRGLGIDGRAADDATRWRAADDYEIDLANGPFADLAPTPQLNDILTRDWSFAFAPAAAGIDWVTDAGDETLAGDDVLASLARCLGDVVAAQLQATRQAVGVREDGTQLICLDGDRARVSDALDGDMPSTARPWHDVLPGAEVTEDGDLVRVTVPPPPDDTPVGQVMRVMQNGDLDGLR</sequence>
<accession>A0A4R7V6I2</accession>
<evidence type="ECO:0000313" key="3">
    <source>
        <dbReference type="Proteomes" id="UP000294927"/>
    </source>
</evidence>
<organism evidence="2 3">
    <name type="scientific">Actinophytocola oryzae</name>
    <dbReference type="NCBI Taxonomy" id="502181"/>
    <lineage>
        <taxon>Bacteria</taxon>
        <taxon>Bacillati</taxon>
        <taxon>Actinomycetota</taxon>
        <taxon>Actinomycetes</taxon>
        <taxon>Pseudonocardiales</taxon>
        <taxon>Pseudonocardiaceae</taxon>
    </lineage>
</organism>
<evidence type="ECO:0000256" key="1">
    <source>
        <dbReference type="SAM" id="SignalP"/>
    </source>
</evidence>
<name>A0A4R7V6I2_9PSEU</name>
<keyword evidence="1" id="KW-0732">Signal</keyword>
<dbReference type="AlphaFoldDB" id="A0A4R7V6I2"/>
<protein>
    <recommendedName>
        <fullName evidence="4">Lipoprotein</fullName>
    </recommendedName>
</protein>
<reference evidence="2 3" key="1">
    <citation type="submission" date="2019-03" db="EMBL/GenBank/DDBJ databases">
        <title>Genomic Encyclopedia of Archaeal and Bacterial Type Strains, Phase II (KMG-II): from individual species to whole genera.</title>
        <authorList>
            <person name="Goeker M."/>
        </authorList>
    </citation>
    <scope>NUCLEOTIDE SEQUENCE [LARGE SCALE GENOMIC DNA]</scope>
    <source>
        <strain evidence="2 3">DSM 45499</strain>
    </source>
</reference>